<sequence>MKIAAIAAAVAFVAAPVFARSTGGWSRMKAATDSDKKALTDALGKQANYEADVKPHCFKAISAIQTQVVAGTNTKYHVVACKLEEVDPAGECTADPNCPALSYEIVVFTQPWTSTTKVTSAKVQW</sequence>
<keyword evidence="3" id="KW-1185">Reference proteome</keyword>
<keyword evidence="1" id="KW-0732">Signal</keyword>
<gene>
    <name evidence="2" type="ORF">N0F65_008783</name>
</gene>
<evidence type="ECO:0000256" key="1">
    <source>
        <dbReference type="SAM" id="SignalP"/>
    </source>
</evidence>
<evidence type="ECO:0008006" key="4">
    <source>
        <dbReference type="Google" id="ProtNLM"/>
    </source>
</evidence>
<dbReference type="Proteomes" id="UP001146120">
    <property type="component" value="Unassembled WGS sequence"/>
</dbReference>
<dbReference type="InterPro" id="IPR046350">
    <property type="entry name" value="Cystatin_sf"/>
</dbReference>
<dbReference type="SUPFAM" id="SSF54403">
    <property type="entry name" value="Cystatin/monellin"/>
    <property type="match status" value="1"/>
</dbReference>
<dbReference type="Gene3D" id="3.10.450.10">
    <property type="match status" value="1"/>
</dbReference>
<feature type="chain" id="PRO_5043752356" description="Cystatin domain-containing protein" evidence="1">
    <location>
        <begin position="20"/>
        <end position="125"/>
    </location>
</feature>
<name>A0AAV2YVH0_9STRA</name>
<organism evidence="2 3">
    <name type="scientific">Lagenidium giganteum</name>
    <dbReference type="NCBI Taxonomy" id="4803"/>
    <lineage>
        <taxon>Eukaryota</taxon>
        <taxon>Sar</taxon>
        <taxon>Stramenopiles</taxon>
        <taxon>Oomycota</taxon>
        <taxon>Peronosporomycetes</taxon>
        <taxon>Pythiales</taxon>
        <taxon>Pythiaceae</taxon>
    </lineage>
</organism>
<dbReference type="EMBL" id="DAKRPA010000100">
    <property type="protein sequence ID" value="DAZ98657.1"/>
    <property type="molecule type" value="Genomic_DNA"/>
</dbReference>
<evidence type="ECO:0000313" key="3">
    <source>
        <dbReference type="Proteomes" id="UP001146120"/>
    </source>
</evidence>
<protein>
    <recommendedName>
        <fullName evidence="4">Cystatin domain-containing protein</fullName>
    </recommendedName>
</protein>
<evidence type="ECO:0000313" key="2">
    <source>
        <dbReference type="EMBL" id="DAZ98657.1"/>
    </source>
</evidence>
<dbReference type="AlphaFoldDB" id="A0AAV2YVH0"/>
<reference evidence="2" key="1">
    <citation type="submission" date="2022-11" db="EMBL/GenBank/DDBJ databases">
        <authorList>
            <person name="Morgan W.R."/>
            <person name="Tartar A."/>
        </authorList>
    </citation>
    <scope>NUCLEOTIDE SEQUENCE</scope>
    <source>
        <strain evidence="2">ARSEF 373</strain>
    </source>
</reference>
<accession>A0AAV2YVH0</accession>
<reference evidence="2" key="2">
    <citation type="journal article" date="2023" name="Microbiol Resour">
        <title>Decontamination and Annotation of the Draft Genome Sequence of the Oomycete Lagenidium giganteum ARSEF 373.</title>
        <authorList>
            <person name="Morgan W.R."/>
            <person name="Tartar A."/>
        </authorList>
    </citation>
    <scope>NUCLEOTIDE SEQUENCE</scope>
    <source>
        <strain evidence="2">ARSEF 373</strain>
    </source>
</reference>
<comment type="caution">
    <text evidence="2">The sequence shown here is derived from an EMBL/GenBank/DDBJ whole genome shotgun (WGS) entry which is preliminary data.</text>
</comment>
<proteinExistence type="predicted"/>
<feature type="signal peptide" evidence="1">
    <location>
        <begin position="1"/>
        <end position="19"/>
    </location>
</feature>